<evidence type="ECO:0000313" key="5">
    <source>
        <dbReference type="EMBL" id="KAF5749441.1"/>
    </source>
</evidence>
<comment type="caution">
    <text evidence="5">The sequence shown here is derived from an EMBL/GenBank/DDBJ whole genome shotgun (WGS) entry which is preliminary data.</text>
</comment>
<evidence type="ECO:0000259" key="4">
    <source>
        <dbReference type="PROSITE" id="PS50011"/>
    </source>
</evidence>
<dbReference type="PROSITE" id="PS50011">
    <property type="entry name" value="PROTEIN_KINASE_DOM"/>
    <property type="match status" value="1"/>
</dbReference>
<accession>A0A7J7DT01</accession>
<dbReference type="PROSITE" id="PS00107">
    <property type="entry name" value="PROTEIN_KINASE_ATP"/>
    <property type="match status" value="1"/>
</dbReference>
<reference evidence="5 6" key="1">
    <citation type="journal article" date="2020" name="Nat. Commun.">
        <title>Genome of Tripterygium wilfordii and identification of cytochrome P450 involved in triptolide biosynthesis.</title>
        <authorList>
            <person name="Tu L."/>
            <person name="Su P."/>
            <person name="Zhang Z."/>
            <person name="Gao L."/>
            <person name="Wang J."/>
            <person name="Hu T."/>
            <person name="Zhou J."/>
            <person name="Zhang Y."/>
            <person name="Zhao Y."/>
            <person name="Liu Y."/>
            <person name="Song Y."/>
            <person name="Tong Y."/>
            <person name="Lu Y."/>
            <person name="Yang J."/>
            <person name="Xu C."/>
            <person name="Jia M."/>
            <person name="Peters R.J."/>
            <person name="Huang L."/>
            <person name="Gao W."/>
        </authorList>
    </citation>
    <scope>NUCLEOTIDE SEQUENCE [LARGE SCALE GENOMIC DNA]</scope>
    <source>
        <strain evidence="6">cv. XIE 37</strain>
        <tissue evidence="5">Leaf</tissue>
    </source>
</reference>
<dbReference type="InterPro" id="IPR011009">
    <property type="entry name" value="Kinase-like_dom_sf"/>
</dbReference>
<dbReference type="GO" id="GO:0035556">
    <property type="term" value="P:intracellular signal transduction"/>
    <property type="evidence" value="ECO:0007669"/>
    <property type="project" value="TreeGrafter"/>
</dbReference>
<keyword evidence="1 3" id="KW-0547">Nucleotide-binding</keyword>
<feature type="domain" description="Protein kinase" evidence="4">
    <location>
        <begin position="10"/>
        <end position="64"/>
    </location>
</feature>
<dbReference type="AlphaFoldDB" id="A0A7J7DT01"/>
<keyword evidence="6" id="KW-1185">Reference proteome</keyword>
<protein>
    <submittedName>
        <fullName evidence="5">CBL-interacting serine/threonine-protein kinase 21 isoform 4</fullName>
    </submittedName>
</protein>
<dbReference type="InParanoid" id="A0A7J7DT01"/>
<dbReference type="SUPFAM" id="SSF56112">
    <property type="entry name" value="Protein kinase-like (PK-like)"/>
    <property type="match status" value="1"/>
</dbReference>
<dbReference type="EMBL" id="JAAARO010000004">
    <property type="protein sequence ID" value="KAF5749441.1"/>
    <property type="molecule type" value="Genomic_DNA"/>
</dbReference>
<dbReference type="Gene3D" id="3.30.200.20">
    <property type="entry name" value="Phosphorylase Kinase, domain 1"/>
    <property type="match status" value="1"/>
</dbReference>
<sequence length="64" mass="6993">MGFENNIGKYRLGQTIGEGTFAKVKLAVDTTNGSKVAVKIIDKQMVVESNLKYQANLPNTSFTL</sequence>
<keyword evidence="5" id="KW-0808">Transferase</keyword>
<organism evidence="5 6">
    <name type="scientific">Tripterygium wilfordii</name>
    <name type="common">Thunder God vine</name>
    <dbReference type="NCBI Taxonomy" id="458696"/>
    <lineage>
        <taxon>Eukaryota</taxon>
        <taxon>Viridiplantae</taxon>
        <taxon>Streptophyta</taxon>
        <taxon>Embryophyta</taxon>
        <taxon>Tracheophyta</taxon>
        <taxon>Spermatophyta</taxon>
        <taxon>Magnoliopsida</taxon>
        <taxon>eudicotyledons</taxon>
        <taxon>Gunneridae</taxon>
        <taxon>Pentapetalae</taxon>
        <taxon>rosids</taxon>
        <taxon>fabids</taxon>
        <taxon>Celastrales</taxon>
        <taxon>Celastraceae</taxon>
        <taxon>Tripterygium</taxon>
    </lineage>
</organism>
<evidence type="ECO:0000256" key="2">
    <source>
        <dbReference type="ARBA" id="ARBA00022840"/>
    </source>
</evidence>
<feature type="binding site" evidence="3">
    <location>
        <position position="39"/>
    </location>
    <ligand>
        <name>ATP</name>
        <dbReference type="ChEBI" id="CHEBI:30616"/>
    </ligand>
</feature>
<keyword evidence="5" id="KW-0418">Kinase</keyword>
<proteinExistence type="predicted"/>
<name>A0A7J7DT01_TRIWF</name>
<dbReference type="InterPro" id="IPR000719">
    <property type="entry name" value="Prot_kinase_dom"/>
</dbReference>
<dbReference type="PANTHER" id="PTHR24346">
    <property type="entry name" value="MAP/MICROTUBULE AFFINITY-REGULATING KINASE"/>
    <property type="match status" value="1"/>
</dbReference>
<evidence type="ECO:0000256" key="3">
    <source>
        <dbReference type="PROSITE-ProRule" id="PRU10141"/>
    </source>
</evidence>
<evidence type="ECO:0000313" key="6">
    <source>
        <dbReference type="Proteomes" id="UP000593562"/>
    </source>
</evidence>
<dbReference type="Proteomes" id="UP000593562">
    <property type="component" value="Unassembled WGS sequence"/>
</dbReference>
<dbReference type="InterPro" id="IPR017441">
    <property type="entry name" value="Protein_kinase_ATP_BS"/>
</dbReference>
<dbReference type="GO" id="GO:0004674">
    <property type="term" value="F:protein serine/threonine kinase activity"/>
    <property type="evidence" value="ECO:0007669"/>
    <property type="project" value="TreeGrafter"/>
</dbReference>
<gene>
    <name evidence="5" type="ORF">HS088_TW04G01410</name>
</gene>
<evidence type="ECO:0000256" key="1">
    <source>
        <dbReference type="ARBA" id="ARBA00022741"/>
    </source>
</evidence>
<dbReference type="GO" id="GO:0005524">
    <property type="term" value="F:ATP binding"/>
    <property type="evidence" value="ECO:0007669"/>
    <property type="project" value="UniProtKB-UniRule"/>
</dbReference>
<dbReference type="PANTHER" id="PTHR24346:SF110">
    <property type="entry name" value="NON-SPECIFIC SERINE_THREONINE PROTEIN KINASE"/>
    <property type="match status" value="1"/>
</dbReference>
<keyword evidence="2 3" id="KW-0067">ATP-binding</keyword>
<dbReference type="GO" id="GO:0005737">
    <property type="term" value="C:cytoplasm"/>
    <property type="evidence" value="ECO:0007669"/>
    <property type="project" value="TreeGrafter"/>
</dbReference>